<accession>A0AA43RMB0</accession>
<evidence type="ECO:0000256" key="5">
    <source>
        <dbReference type="ARBA" id="ARBA00022630"/>
    </source>
</evidence>
<dbReference type="SUPFAM" id="SSF103263">
    <property type="entry name" value="Chorismate synthase, AroC"/>
    <property type="match status" value="1"/>
</dbReference>
<comment type="similarity">
    <text evidence="2 11">Belongs to the chorismate synthase family.</text>
</comment>
<dbReference type="PANTHER" id="PTHR21085">
    <property type="entry name" value="CHORISMATE SYNTHASE"/>
    <property type="match status" value="1"/>
</dbReference>
<dbReference type="GO" id="GO:0004107">
    <property type="term" value="F:chorismate synthase activity"/>
    <property type="evidence" value="ECO:0007669"/>
    <property type="project" value="UniProtKB-UniRule"/>
</dbReference>
<gene>
    <name evidence="11 12" type="primary">aroC</name>
    <name evidence="12" type="ORF">Q3982_05670</name>
</gene>
<sequence length="356" mass="37696">MSSILRGNKLSVSVYGQSHSKSIGAVIDGLPAGLEIDADRVRAFMSRRAPGQSFFATLRKEADAPTVLSGLVDGKTCGAPLAIKIDNTNTKSEDYEGLKLLPRPSHSDYAAYVKFGGNNDIAGGGQFSGRLTAPLCFAGADCMQLLEQKGISVKSHIYSVKDVTDEPFDLENLYDDDISLDPYFPVISRYKGEQMKTVISTAMENSDSVGGVIECAVLGMPAGIGEPMFDGIENVISKNIFGIPAIKGIEFGSGFSGTLKYGSENNDAFCVNNGKIQTVTNNHGGILGGITSGMPVVSRCAVKPTASIGITQQSVNLQTKKEEDLTIKGRHDPCIVPRAIPAIEAVAAITVLDLLL</sequence>
<keyword evidence="7 11" id="KW-0274">FAD</keyword>
<feature type="binding site" evidence="11">
    <location>
        <begin position="303"/>
        <end position="307"/>
    </location>
    <ligand>
        <name>FMN</name>
        <dbReference type="ChEBI" id="CHEBI:58210"/>
    </ligand>
</feature>
<protein>
    <recommendedName>
        <fullName evidence="3 11">Chorismate synthase</fullName>
        <shortName evidence="11">CS</shortName>
        <ecNumber evidence="3 11">4.2.3.5</ecNumber>
    </recommendedName>
    <alternativeName>
        <fullName evidence="11">5-enolpyruvylshikimate-3-phosphate phospholyase</fullName>
    </alternativeName>
</protein>
<evidence type="ECO:0000256" key="8">
    <source>
        <dbReference type="ARBA" id="ARBA00022857"/>
    </source>
</evidence>
<evidence type="ECO:0000256" key="4">
    <source>
        <dbReference type="ARBA" id="ARBA00022605"/>
    </source>
</evidence>
<comment type="cofactor">
    <cofactor evidence="11">
        <name>FMNH2</name>
        <dbReference type="ChEBI" id="CHEBI:57618"/>
    </cofactor>
    <text evidence="11">Reduced FMN (FMNH(2)).</text>
</comment>
<evidence type="ECO:0000313" key="13">
    <source>
        <dbReference type="Proteomes" id="UP001168575"/>
    </source>
</evidence>
<dbReference type="AlphaFoldDB" id="A0AA43RMB0"/>
<comment type="caution">
    <text evidence="12">The sequence shown here is derived from an EMBL/GenBank/DDBJ whole genome shotgun (WGS) entry which is preliminary data.</text>
</comment>
<dbReference type="CDD" id="cd07304">
    <property type="entry name" value="Chorismate_synthase"/>
    <property type="match status" value="1"/>
</dbReference>
<keyword evidence="10 11" id="KW-0456">Lyase</keyword>
<dbReference type="GO" id="GO:0009073">
    <property type="term" value="P:aromatic amino acid family biosynthetic process"/>
    <property type="evidence" value="ECO:0007669"/>
    <property type="project" value="UniProtKB-KW"/>
</dbReference>
<keyword evidence="6 11" id="KW-0288">FMN</keyword>
<feature type="binding site" evidence="11">
    <location>
        <position position="48"/>
    </location>
    <ligand>
        <name>NADP(+)</name>
        <dbReference type="ChEBI" id="CHEBI:58349"/>
    </ligand>
</feature>
<dbReference type="PIRSF" id="PIRSF001456">
    <property type="entry name" value="Chorismate_synth"/>
    <property type="match status" value="1"/>
</dbReference>
<reference evidence="12" key="1">
    <citation type="submission" date="2023-07" db="EMBL/GenBank/DDBJ databases">
        <title>Between Cages and Wild: Unraveling the Impact of Captivity on Animal Microbiomes and Antimicrobial Resistance.</title>
        <authorList>
            <person name="Schmartz G.P."/>
            <person name="Rehner J."/>
            <person name="Schuff M.J."/>
            <person name="Becker S.L."/>
            <person name="Kravczyk M."/>
            <person name="Gurevich A."/>
            <person name="Francke R."/>
            <person name="Mueller R."/>
            <person name="Keller V."/>
            <person name="Keller A."/>
        </authorList>
    </citation>
    <scope>NUCLEOTIDE SEQUENCE</scope>
    <source>
        <strain evidence="12">S12M_St_49</strain>
    </source>
</reference>
<keyword evidence="8 11" id="KW-0521">NADP</keyword>
<keyword evidence="4 11" id="KW-0028">Amino-acid biosynthesis</keyword>
<comment type="function">
    <text evidence="11">Catalyzes the anti-1,4-elimination of the C-3 phosphate and the C-6 proR hydrogen from 5-enolpyruvylshikimate-3-phosphate (EPSP) to yield chorismate, which is the branch point compound that serves as the starting substrate for the three terminal pathways of aromatic amino acid biosynthesis. This reaction introduces a second double bond into the aromatic ring system.</text>
</comment>
<dbReference type="InterPro" id="IPR000453">
    <property type="entry name" value="Chorismate_synth"/>
</dbReference>
<dbReference type="NCBIfam" id="TIGR00033">
    <property type="entry name" value="aroC"/>
    <property type="match status" value="1"/>
</dbReference>
<proteinExistence type="inferred from homology"/>
<dbReference type="Pfam" id="PF01264">
    <property type="entry name" value="Chorismate_synt"/>
    <property type="match status" value="1"/>
</dbReference>
<keyword evidence="9 11" id="KW-0057">Aromatic amino acid biosynthesis</keyword>
<feature type="binding site" evidence="11">
    <location>
        <position position="288"/>
    </location>
    <ligand>
        <name>FMN</name>
        <dbReference type="ChEBI" id="CHEBI:58210"/>
    </ligand>
</feature>
<comment type="subunit">
    <text evidence="11">Homotetramer.</text>
</comment>
<feature type="binding site" evidence="11">
    <location>
        <position position="330"/>
    </location>
    <ligand>
        <name>FMN</name>
        <dbReference type="ChEBI" id="CHEBI:58210"/>
    </ligand>
</feature>
<dbReference type="PANTHER" id="PTHR21085:SF0">
    <property type="entry name" value="CHORISMATE SYNTHASE"/>
    <property type="match status" value="1"/>
</dbReference>
<evidence type="ECO:0000256" key="9">
    <source>
        <dbReference type="ARBA" id="ARBA00023141"/>
    </source>
</evidence>
<keyword evidence="5 11" id="KW-0285">Flavoprotein</keyword>
<name>A0AA43RMB0_9ACTN</name>
<dbReference type="EC" id="4.2.3.5" evidence="3 11"/>
<comment type="catalytic activity">
    <reaction evidence="11">
        <text>5-O-(1-carboxyvinyl)-3-phosphoshikimate = chorismate + phosphate</text>
        <dbReference type="Rhea" id="RHEA:21020"/>
        <dbReference type="ChEBI" id="CHEBI:29748"/>
        <dbReference type="ChEBI" id="CHEBI:43474"/>
        <dbReference type="ChEBI" id="CHEBI:57701"/>
        <dbReference type="EC" id="4.2.3.5"/>
    </reaction>
</comment>
<evidence type="ECO:0000256" key="1">
    <source>
        <dbReference type="ARBA" id="ARBA00005044"/>
    </source>
</evidence>
<dbReference type="EMBL" id="JAUMVS010000102">
    <property type="protein sequence ID" value="MDO4842147.1"/>
    <property type="molecule type" value="Genomic_DNA"/>
</dbReference>
<dbReference type="GO" id="GO:0010181">
    <property type="term" value="F:FMN binding"/>
    <property type="evidence" value="ECO:0007669"/>
    <property type="project" value="TreeGrafter"/>
</dbReference>
<evidence type="ECO:0000313" key="12">
    <source>
        <dbReference type="EMBL" id="MDO4842147.1"/>
    </source>
</evidence>
<dbReference type="NCBIfam" id="NF003793">
    <property type="entry name" value="PRK05382.1"/>
    <property type="match status" value="1"/>
</dbReference>
<organism evidence="12 13">
    <name type="scientific">Phoenicibacter congonensis</name>
    <dbReference type="NCBI Taxonomy" id="1944646"/>
    <lineage>
        <taxon>Bacteria</taxon>
        <taxon>Bacillati</taxon>
        <taxon>Actinomycetota</taxon>
        <taxon>Coriobacteriia</taxon>
        <taxon>Eggerthellales</taxon>
        <taxon>Eggerthellaceae</taxon>
        <taxon>Phoenicibacter</taxon>
    </lineage>
</organism>
<keyword evidence="13" id="KW-1185">Reference proteome</keyword>
<dbReference type="InterPro" id="IPR035904">
    <property type="entry name" value="Chorismate_synth_AroC_sf"/>
</dbReference>
<dbReference type="HAMAP" id="MF_00300">
    <property type="entry name" value="Chorismate_synth"/>
    <property type="match status" value="1"/>
</dbReference>
<evidence type="ECO:0000256" key="3">
    <source>
        <dbReference type="ARBA" id="ARBA00013036"/>
    </source>
</evidence>
<comment type="pathway">
    <text evidence="1 11">Metabolic intermediate biosynthesis; chorismate biosynthesis; chorismate from D-erythrose 4-phosphate and phosphoenolpyruvate: step 7/7.</text>
</comment>
<evidence type="ECO:0000256" key="10">
    <source>
        <dbReference type="ARBA" id="ARBA00023239"/>
    </source>
</evidence>
<dbReference type="Proteomes" id="UP001168575">
    <property type="component" value="Unassembled WGS sequence"/>
</dbReference>
<dbReference type="Gene3D" id="3.60.150.10">
    <property type="entry name" value="Chorismate synthase AroC"/>
    <property type="match status" value="1"/>
</dbReference>
<dbReference type="GO" id="GO:0008652">
    <property type="term" value="P:amino acid biosynthetic process"/>
    <property type="evidence" value="ECO:0007669"/>
    <property type="project" value="UniProtKB-KW"/>
</dbReference>
<dbReference type="GO" id="GO:0005829">
    <property type="term" value="C:cytosol"/>
    <property type="evidence" value="ECO:0007669"/>
    <property type="project" value="TreeGrafter"/>
</dbReference>
<evidence type="ECO:0000256" key="6">
    <source>
        <dbReference type="ARBA" id="ARBA00022643"/>
    </source>
</evidence>
<comment type="caution">
    <text evidence="11">Lacks conserved residue(s) required for the propagation of feature annotation.</text>
</comment>
<evidence type="ECO:0000256" key="7">
    <source>
        <dbReference type="ARBA" id="ARBA00022827"/>
    </source>
</evidence>
<evidence type="ECO:0000256" key="2">
    <source>
        <dbReference type="ARBA" id="ARBA00008014"/>
    </source>
</evidence>
<dbReference type="GO" id="GO:0009423">
    <property type="term" value="P:chorismate biosynthetic process"/>
    <property type="evidence" value="ECO:0007669"/>
    <property type="project" value="UniProtKB-UniRule"/>
</dbReference>
<evidence type="ECO:0000256" key="11">
    <source>
        <dbReference type="HAMAP-Rule" id="MF_00300"/>
    </source>
</evidence>